<dbReference type="Proteomes" id="UP000494165">
    <property type="component" value="Unassembled WGS sequence"/>
</dbReference>
<sequence length="26" mass="2793">DLRGYQYLPGPASLRPPPILLRGGEG</sequence>
<reference evidence="2 3" key="1">
    <citation type="submission" date="2020-04" db="EMBL/GenBank/DDBJ databases">
        <authorList>
            <person name="Alioto T."/>
            <person name="Alioto T."/>
            <person name="Gomez Garrido J."/>
        </authorList>
    </citation>
    <scope>NUCLEOTIDE SEQUENCE [LARGE SCALE GENOMIC DNA]</scope>
</reference>
<dbReference type="AlphaFoldDB" id="A0A8S1DH65"/>
<proteinExistence type="predicted"/>
<organism evidence="2 3">
    <name type="scientific">Cloeon dipterum</name>
    <dbReference type="NCBI Taxonomy" id="197152"/>
    <lineage>
        <taxon>Eukaryota</taxon>
        <taxon>Metazoa</taxon>
        <taxon>Ecdysozoa</taxon>
        <taxon>Arthropoda</taxon>
        <taxon>Hexapoda</taxon>
        <taxon>Insecta</taxon>
        <taxon>Pterygota</taxon>
        <taxon>Palaeoptera</taxon>
        <taxon>Ephemeroptera</taxon>
        <taxon>Pisciforma</taxon>
        <taxon>Baetidae</taxon>
        <taxon>Cloeon</taxon>
    </lineage>
</organism>
<comment type="caution">
    <text evidence="2">The sequence shown here is derived from an EMBL/GenBank/DDBJ whole genome shotgun (WGS) entry which is preliminary data.</text>
</comment>
<evidence type="ECO:0000313" key="2">
    <source>
        <dbReference type="EMBL" id="CAB3382972.1"/>
    </source>
</evidence>
<feature type="region of interest" description="Disordered" evidence="1">
    <location>
        <begin position="1"/>
        <end position="26"/>
    </location>
</feature>
<protein>
    <submittedName>
        <fullName evidence="2">Uncharacterized protein</fullName>
    </submittedName>
</protein>
<evidence type="ECO:0000256" key="1">
    <source>
        <dbReference type="SAM" id="MobiDB-lite"/>
    </source>
</evidence>
<name>A0A8S1DH65_9INSE</name>
<feature type="non-terminal residue" evidence="2">
    <location>
        <position position="26"/>
    </location>
</feature>
<gene>
    <name evidence="2" type="ORF">CLODIP_2_CD10352</name>
</gene>
<dbReference type="EMBL" id="CADEPI010000289">
    <property type="protein sequence ID" value="CAB3382972.1"/>
    <property type="molecule type" value="Genomic_DNA"/>
</dbReference>
<keyword evidence="3" id="KW-1185">Reference proteome</keyword>
<evidence type="ECO:0000313" key="3">
    <source>
        <dbReference type="Proteomes" id="UP000494165"/>
    </source>
</evidence>
<accession>A0A8S1DH65</accession>